<reference evidence="1 2" key="1">
    <citation type="journal article" date="2019" name="Commun. Biol.">
        <title>The bagworm genome reveals a unique fibroin gene that provides high tensile strength.</title>
        <authorList>
            <person name="Kono N."/>
            <person name="Nakamura H."/>
            <person name="Ohtoshi R."/>
            <person name="Tomita M."/>
            <person name="Numata K."/>
            <person name="Arakawa K."/>
        </authorList>
    </citation>
    <scope>NUCLEOTIDE SEQUENCE [LARGE SCALE GENOMIC DNA]</scope>
</reference>
<evidence type="ECO:0000313" key="1">
    <source>
        <dbReference type="EMBL" id="GBP89136.1"/>
    </source>
</evidence>
<evidence type="ECO:0000313" key="2">
    <source>
        <dbReference type="Proteomes" id="UP000299102"/>
    </source>
</evidence>
<organism evidence="1 2">
    <name type="scientific">Eumeta variegata</name>
    <name type="common">Bagworm moth</name>
    <name type="synonym">Eumeta japonica</name>
    <dbReference type="NCBI Taxonomy" id="151549"/>
    <lineage>
        <taxon>Eukaryota</taxon>
        <taxon>Metazoa</taxon>
        <taxon>Ecdysozoa</taxon>
        <taxon>Arthropoda</taxon>
        <taxon>Hexapoda</taxon>
        <taxon>Insecta</taxon>
        <taxon>Pterygota</taxon>
        <taxon>Neoptera</taxon>
        <taxon>Endopterygota</taxon>
        <taxon>Lepidoptera</taxon>
        <taxon>Glossata</taxon>
        <taxon>Ditrysia</taxon>
        <taxon>Tineoidea</taxon>
        <taxon>Psychidae</taxon>
        <taxon>Oiketicinae</taxon>
        <taxon>Eumeta</taxon>
    </lineage>
</organism>
<sequence length="202" mass="23226">MNYELMILRRVQYNARKPAALNCPQMMRCASTTLPDPSSFTPAFLFSTIATISRLLWLSLNYVTKSSSWPDLFRGNSVTDVSRFEKTGIFTIQDYHSWAVENPHLVRVSNFQQRFSVRIWSGILSGELIGPFGLPSRLNGHACLEFLQKNLPESFGGVNMETKCNMIFQNYVTCLEKWRFVPLYEASKAAFEQHLPKQMDRP</sequence>
<accession>A0A4C1ZKV3</accession>
<dbReference type="PANTHER" id="PTHR47326:SF1">
    <property type="entry name" value="HTH PSQ-TYPE DOMAIN-CONTAINING PROTEIN"/>
    <property type="match status" value="1"/>
</dbReference>
<dbReference type="Proteomes" id="UP000299102">
    <property type="component" value="Unassembled WGS sequence"/>
</dbReference>
<dbReference type="OrthoDB" id="7902892at2759"/>
<gene>
    <name evidence="1" type="ORF">EVAR_67932_1</name>
</gene>
<keyword evidence="2" id="KW-1185">Reference proteome</keyword>
<name>A0A4C1ZKV3_EUMVA</name>
<comment type="caution">
    <text evidence="1">The sequence shown here is derived from an EMBL/GenBank/DDBJ whole genome shotgun (WGS) entry which is preliminary data.</text>
</comment>
<dbReference type="EMBL" id="BGZK01001977">
    <property type="protein sequence ID" value="GBP89136.1"/>
    <property type="molecule type" value="Genomic_DNA"/>
</dbReference>
<protein>
    <submittedName>
        <fullName evidence="1">Uncharacterized protein</fullName>
    </submittedName>
</protein>
<dbReference type="AlphaFoldDB" id="A0A4C1ZKV3"/>
<proteinExistence type="predicted"/>
<dbReference type="PANTHER" id="PTHR47326">
    <property type="entry name" value="TRANSPOSABLE ELEMENT TC3 TRANSPOSASE-LIKE PROTEIN"/>
    <property type="match status" value="1"/>
</dbReference>